<evidence type="ECO:0000313" key="3">
    <source>
        <dbReference type="EMBL" id="MTH63934.1"/>
    </source>
</evidence>
<dbReference type="EMBL" id="WMII01000005">
    <property type="protein sequence ID" value="MTH63934.1"/>
    <property type="molecule type" value="Genomic_DNA"/>
</dbReference>
<dbReference type="PANTHER" id="PTHR43625">
    <property type="entry name" value="AFLATOXIN B1 ALDEHYDE REDUCTASE"/>
    <property type="match status" value="1"/>
</dbReference>
<keyword evidence="1" id="KW-0560">Oxidoreductase</keyword>
<evidence type="ECO:0000313" key="4">
    <source>
        <dbReference type="Proteomes" id="UP000478740"/>
    </source>
</evidence>
<organism evidence="3 4">
    <name type="scientific">Paracoccus shanxieyensis</name>
    <dbReference type="NCBI Taxonomy" id="2675752"/>
    <lineage>
        <taxon>Bacteria</taxon>
        <taxon>Pseudomonadati</taxon>
        <taxon>Pseudomonadota</taxon>
        <taxon>Alphaproteobacteria</taxon>
        <taxon>Rhodobacterales</taxon>
        <taxon>Paracoccaceae</taxon>
        <taxon>Paracoccus</taxon>
    </lineage>
</organism>
<name>A0A6L6IZB0_9RHOB</name>
<comment type="caution">
    <text evidence="3">The sequence shown here is derived from an EMBL/GenBank/DDBJ whole genome shotgun (WGS) entry which is preliminary data.</text>
</comment>
<keyword evidence="4" id="KW-1185">Reference proteome</keyword>
<dbReference type="InterPro" id="IPR050791">
    <property type="entry name" value="Aldo-Keto_reductase"/>
</dbReference>
<evidence type="ECO:0000256" key="1">
    <source>
        <dbReference type="ARBA" id="ARBA00023002"/>
    </source>
</evidence>
<dbReference type="Pfam" id="PF00248">
    <property type="entry name" value="Aldo_ket_red"/>
    <property type="match status" value="1"/>
</dbReference>
<evidence type="ECO:0000259" key="2">
    <source>
        <dbReference type="Pfam" id="PF00248"/>
    </source>
</evidence>
<dbReference type="PANTHER" id="PTHR43625:SF40">
    <property type="entry name" value="ALDO-KETO REDUCTASE YAKC [NADP(+)]"/>
    <property type="match status" value="1"/>
</dbReference>
<dbReference type="PRINTS" id="PR00069">
    <property type="entry name" value="ALDKETRDTASE"/>
</dbReference>
<dbReference type="GO" id="GO:0016491">
    <property type="term" value="F:oxidoreductase activity"/>
    <property type="evidence" value="ECO:0007669"/>
    <property type="project" value="UniProtKB-KW"/>
</dbReference>
<proteinExistence type="predicted"/>
<dbReference type="InterPro" id="IPR023210">
    <property type="entry name" value="NADP_OxRdtase_dom"/>
</dbReference>
<dbReference type="Gene3D" id="3.20.20.100">
    <property type="entry name" value="NADP-dependent oxidoreductase domain"/>
    <property type="match status" value="1"/>
</dbReference>
<feature type="domain" description="NADP-dependent oxidoreductase" evidence="2">
    <location>
        <begin position="17"/>
        <end position="306"/>
    </location>
</feature>
<dbReference type="Proteomes" id="UP000478740">
    <property type="component" value="Unassembled WGS sequence"/>
</dbReference>
<gene>
    <name evidence="3" type="ORF">GL284_06615</name>
</gene>
<dbReference type="InterPro" id="IPR020471">
    <property type="entry name" value="AKR"/>
</dbReference>
<reference evidence="3 4" key="1">
    <citation type="submission" date="2019-11" db="EMBL/GenBank/DDBJ databases">
        <authorList>
            <person name="Dong K."/>
        </authorList>
    </citation>
    <scope>NUCLEOTIDE SEQUENCE [LARGE SCALE GENOMIC DNA]</scope>
    <source>
        <strain evidence="3 4">DK608</strain>
    </source>
</reference>
<protein>
    <submittedName>
        <fullName evidence="3">Aldo/keto reductase</fullName>
    </submittedName>
</protein>
<dbReference type="InterPro" id="IPR036812">
    <property type="entry name" value="NAD(P)_OxRdtase_dom_sf"/>
</dbReference>
<dbReference type="AlphaFoldDB" id="A0A6L6IZB0"/>
<sequence length="326" mass="35029">MIPALPLGTDVPDLPALGLGCMGMSEFYGDTDDTQSLSVLARAYDLGVRMFDTADMYGNGHNEELLARFLKQGRPDAVIATKFGIRKAAGEYARSIDNSPDYIRQACDASLRRLGGEQIGLYYVHRAETGRPIEDTMQVLAGLVQAGKIARIGLSEVSAATLRRAHAVHPVAAVQSEYSLTTRDMEADILPACRELGTAFVAYSPLGRGLLSGTLDRESLAPNDFRRNAPRFGAEALQANTARLDTLRSIADLREATPSQVALAWVLAMGVFAIPGTKRLSYLEQNIAAASLKLSADDIARLNQAYAPGSFTGERYTAEGMKGVNG</sequence>
<dbReference type="CDD" id="cd19076">
    <property type="entry name" value="AKR_AKR13A_13D"/>
    <property type="match status" value="1"/>
</dbReference>
<accession>A0A6L6IZB0</accession>
<dbReference type="SUPFAM" id="SSF51430">
    <property type="entry name" value="NAD(P)-linked oxidoreductase"/>
    <property type="match status" value="1"/>
</dbReference>
<dbReference type="GO" id="GO:0005737">
    <property type="term" value="C:cytoplasm"/>
    <property type="evidence" value="ECO:0007669"/>
    <property type="project" value="TreeGrafter"/>
</dbReference>